<evidence type="ECO:0000256" key="1">
    <source>
        <dbReference type="ARBA" id="ARBA00004141"/>
    </source>
</evidence>
<keyword evidence="7 8" id="KW-0472">Membrane</keyword>
<dbReference type="PANTHER" id="PTHR34975">
    <property type="entry name" value="SPORE GERMINATION PROTEIN A2"/>
    <property type="match status" value="1"/>
</dbReference>
<evidence type="ECO:0000256" key="2">
    <source>
        <dbReference type="ARBA" id="ARBA00007998"/>
    </source>
</evidence>
<feature type="transmembrane region" description="Helical" evidence="8">
    <location>
        <begin position="308"/>
        <end position="331"/>
    </location>
</feature>
<comment type="caution">
    <text evidence="9">The sequence shown here is derived from an EMBL/GenBank/DDBJ whole genome shotgun (WGS) entry which is preliminary data.</text>
</comment>
<evidence type="ECO:0000256" key="5">
    <source>
        <dbReference type="ARBA" id="ARBA00022692"/>
    </source>
</evidence>
<dbReference type="Pfam" id="PF03845">
    <property type="entry name" value="Spore_permease"/>
    <property type="match status" value="1"/>
</dbReference>
<protein>
    <submittedName>
        <fullName evidence="9">Spore germination protein KB</fullName>
    </submittedName>
</protein>
<dbReference type="Proteomes" id="UP001258181">
    <property type="component" value="Unassembled WGS sequence"/>
</dbReference>
<feature type="transmembrane region" description="Helical" evidence="8">
    <location>
        <begin position="122"/>
        <end position="139"/>
    </location>
</feature>
<dbReference type="NCBIfam" id="TIGR00912">
    <property type="entry name" value="2A0309"/>
    <property type="match status" value="1"/>
</dbReference>
<dbReference type="RefSeq" id="WP_310256170.1">
    <property type="nucleotide sequence ID" value="NZ_JAVDWA010000001.1"/>
</dbReference>
<evidence type="ECO:0000313" key="10">
    <source>
        <dbReference type="Proteomes" id="UP001258181"/>
    </source>
</evidence>
<accession>A0ABU1TWG7</accession>
<comment type="similarity">
    <text evidence="2">Belongs to the amino acid-polyamine-organocation (APC) superfamily. Spore germination protein (SGP) (TC 2.A.3.9) family.</text>
</comment>
<feature type="transmembrane region" description="Helical" evidence="8">
    <location>
        <begin position="40"/>
        <end position="61"/>
    </location>
</feature>
<name>A0ABU1TWG7_9BACL</name>
<feature type="transmembrane region" description="Helical" evidence="8">
    <location>
        <begin position="81"/>
        <end position="102"/>
    </location>
</feature>
<feature type="transmembrane region" description="Helical" evidence="8">
    <location>
        <begin position="337"/>
        <end position="358"/>
    </location>
</feature>
<keyword evidence="10" id="KW-1185">Reference proteome</keyword>
<keyword evidence="3" id="KW-0813">Transport</keyword>
<feature type="transmembrane region" description="Helical" evidence="8">
    <location>
        <begin position="148"/>
        <end position="165"/>
    </location>
</feature>
<evidence type="ECO:0000313" key="9">
    <source>
        <dbReference type="EMBL" id="MDR7071569.1"/>
    </source>
</evidence>
<evidence type="ECO:0000256" key="4">
    <source>
        <dbReference type="ARBA" id="ARBA00022544"/>
    </source>
</evidence>
<comment type="subcellular location">
    <subcellularLocation>
        <location evidence="1">Membrane</location>
        <topology evidence="1">Multi-pass membrane protein</topology>
    </subcellularLocation>
</comment>
<dbReference type="EMBL" id="JAVDWA010000001">
    <property type="protein sequence ID" value="MDR7071569.1"/>
    <property type="molecule type" value="Genomic_DNA"/>
</dbReference>
<feature type="transmembrane region" description="Helical" evidence="8">
    <location>
        <begin position="12"/>
        <end position="34"/>
    </location>
</feature>
<feature type="transmembrane region" description="Helical" evidence="8">
    <location>
        <begin position="218"/>
        <end position="243"/>
    </location>
</feature>
<sequence>MLEKGIISIRQFTILVALYTVGTAILIIPSILTANAKQDVWLSGLFGLGIGLLLVLLNWSLSKRFHFISLAEIIEKVFGTVLGRIISIIFFVSYVFILAVFVLRNIGDFMVTVMMPETPIEAIHLLFLIITLYGVRLGLETFTRTTELFLPWLVILFVVLFFTLLPKMQIINLLPVLENGMKPVFRSSVSLIVFPFLELILFLMIIPYVNQPEKTKNAYLLGTLLGGGILVLISTLSILVMGVNETSRSIYPTFDLAKTINIREFFQRVEAFMALIWFITVYVKLIVLTYILCIGLSHSLRIHDYKLLTFPIGLLMFVVSLVIFPSSSYLIEFTPVYDVYAIIWLFFFPMIIWVVSLIRGKPAAPH</sequence>
<dbReference type="InterPro" id="IPR004761">
    <property type="entry name" value="Spore_GerAB"/>
</dbReference>
<evidence type="ECO:0000256" key="3">
    <source>
        <dbReference type="ARBA" id="ARBA00022448"/>
    </source>
</evidence>
<keyword evidence="6 8" id="KW-1133">Transmembrane helix</keyword>
<keyword evidence="5 8" id="KW-0812">Transmembrane</keyword>
<proteinExistence type="inferred from homology"/>
<evidence type="ECO:0000256" key="6">
    <source>
        <dbReference type="ARBA" id="ARBA00022989"/>
    </source>
</evidence>
<evidence type="ECO:0000256" key="8">
    <source>
        <dbReference type="SAM" id="Phobius"/>
    </source>
</evidence>
<evidence type="ECO:0000256" key="7">
    <source>
        <dbReference type="ARBA" id="ARBA00023136"/>
    </source>
</evidence>
<organism evidence="9 10">
    <name type="scientific">Fictibacillus barbaricus</name>
    <dbReference type="NCBI Taxonomy" id="182136"/>
    <lineage>
        <taxon>Bacteria</taxon>
        <taxon>Bacillati</taxon>
        <taxon>Bacillota</taxon>
        <taxon>Bacilli</taxon>
        <taxon>Bacillales</taxon>
        <taxon>Fictibacillaceae</taxon>
        <taxon>Fictibacillus</taxon>
    </lineage>
</organism>
<feature type="transmembrane region" description="Helical" evidence="8">
    <location>
        <begin position="185"/>
        <end position="206"/>
    </location>
</feature>
<dbReference type="PANTHER" id="PTHR34975:SF2">
    <property type="entry name" value="SPORE GERMINATION PROTEIN A2"/>
    <property type="match status" value="1"/>
</dbReference>
<gene>
    <name evidence="9" type="ORF">J2X07_000544</name>
</gene>
<keyword evidence="4" id="KW-0309">Germination</keyword>
<reference evidence="9 10" key="1">
    <citation type="submission" date="2023-07" db="EMBL/GenBank/DDBJ databases">
        <title>Sorghum-associated microbial communities from plants grown in Nebraska, USA.</title>
        <authorList>
            <person name="Schachtman D."/>
        </authorList>
    </citation>
    <scope>NUCLEOTIDE SEQUENCE [LARGE SCALE GENOMIC DNA]</scope>
    <source>
        <strain evidence="9 10">BE211</strain>
    </source>
</reference>
<feature type="transmembrane region" description="Helical" evidence="8">
    <location>
        <begin position="271"/>
        <end position="296"/>
    </location>
</feature>